<protein>
    <submittedName>
        <fullName evidence="3">Aspartate/glutamate racemase family protein</fullName>
    </submittedName>
</protein>
<dbReference type="InterPro" id="IPR018187">
    <property type="entry name" value="Asp/Glu_racemase_AS_1"/>
</dbReference>
<evidence type="ECO:0000313" key="3">
    <source>
        <dbReference type="EMBL" id="MCX4234776.1"/>
    </source>
</evidence>
<gene>
    <name evidence="3" type="ORF">K3769_18690</name>
</gene>
<dbReference type="Gene3D" id="3.40.50.1860">
    <property type="match status" value="2"/>
</dbReference>
<dbReference type="NCBIfam" id="TIGR00035">
    <property type="entry name" value="asp_race"/>
    <property type="match status" value="1"/>
</dbReference>
<dbReference type="Pfam" id="PF01177">
    <property type="entry name" value="Asp_Glu_race"/>
    <property type="match status" value="1"/>
</dbReference>
<dbReference type="PANTHER" id="PTHR21198">
    <property type="entry name" value="GLUTAMATE RACEMASE"/>
    <property type="match status" value="1"/>
</dbReference>
<name>A0ABT3V563_9ACTN</name>
<organism evidence="3 4">
    <name type="scientific">Streptomyces ortus</name>
    <dbReference type="NCBI Taxonomy" id="2867268"/>
    <lineage>
        <taxon>Bacteria</taxon>
        <taxon>Bacillati</taxon>
        <taxon>Actinomycetota</taxon>
        <taxon>Actinomycetes</taxon>
        <taxon>Kitasatosporales</taxon>
        <taxon>Streptomycetaceae</taxon>
        <taxon>Streptomyces</taxon>
    </lineage>
</organism>
<dbReference type="InterPro" id="IPR015942">
    <property type="entry name" value="Asp/Glu/hydantoin_racemase"/>
</dbReference>
<dbReference type="RefSeq" id="WP_267027546.1">
    <property type="nucleotide sequence ID" value="NZ_JAIFZO010000002.1"/>
</dbReference>
<proteinExistence type="inferred from homology"/>
<dbReference type="InterPro" id="IPR004380">
    <property type="entry name" value="Asp_race"/>
</dbReference>
<dbReference type="SUPFAM" id="SSF53681">
    <property type="entry name" value="Aspartate/glutamate racemase"/>
    <property type="match status" value="2"/>
</dbReference>
<dbReference type="InterPro" id="IPR001920">
    <property type="entry name" value="Asp/Glu_race"/>
</dbReference>
<comment type="similarity">
    <text evidence="1">Belongs to the aspartate/glutamate racemases family.</text>
</comment>
<comment type="caution">
    <text evidence="3">The sequence shown here is derived from an EMBL/GenBank/DDBJ whole genome shotgun (WGS) entry which is preliminary data.</text>
</comment>
<reference evidence="3" key="1">
    <citation type="journal article" date="2022" name="bioRxiv">
        <title>Discovery and biosynthetic assessment of Streptomyces ortus sp nov. isolated from a deep-sea sponge.</title>
        <authorList>
            <person name="Williams S.E."/>
        </authorList>
    </citation>
    <scope>NUCLEOTIDE SEQUENCE</scope>
    <source>
        <strain evidence="3">A15ISP2-DRY2</strain>
    </source>
</reference>
<keyword evidence="2" id="KW-0413">Isomerase</keyword>
<keyword evidence="4" id="KW-1185">Reference proteome</keyword>
<dbReference type="EMBL" id="JAIFZO010000002">
    <property type="protein sequence ID" value="MCX4234776.1"/>
    <property type="molecule type" value="Genomic_DNA"/>
</dbReference>
<accession>A0ABT3V563</accession>
<evidence type="ECO:0000256" key="1">
    <source>
        <dbReference type="ARBA" id="ARBA00007847"/>
    </source>
</evidence>
<evidence type="ECO:0000256" key="2">
    <source>
        <dbReference type="ARBA" id="ARBA00023235"/>
    </source>
</evidence>
<dbReference type="Proteomes" id="UP001165590">
    <property type="component" value="Unassembled WGS sequence"/>
</dbReference>
<evidence type="ECO:0000313" key="4">
    <source>
        <dbReference type="Proteomes" id="UP001165590"/>
    </source>
</evidence>
<dbReference type="PROSITE" id="PS00923">
    <property type="entry name" value="ASP_GLU_RACEMASE_1"/>
    <property type="match status" value="1"/>
</dbReference>
<sequence>MKTIGLIGGMSWESTAEYYRHLNEITRDRLGGLHSARCVLYSVDFAEIEQLQTQGRWPEAGEILAEAARSLEAAGADLVLICTNTMHKVADAVEAAVSIPLLHLAEATADAVRASGLSRVGLLGTAFTVEQDFYRGRLEASGLDVFIPDSAGRAVVHQVIYEELCLGVVKEESRAAYRKVMDDLVAAGAEGIILGCTEIELLIGPEDSPVPIFATARLHAEAAVAAAQLA</sequence>
<dbReference type="PANTHER" id="PTHR21198:SF7">
    <property type="entry name" value="ASPARTATE-GLUTAMATE RACEMASE FAMILY"/>
    <property type="match status" value="1"/>
</dbReference>